<reference evidence="2 3" key="1">
    <citation type="submission" date="2022-09" db="EMBL/GenBank/DDBJ databases">
        <authorList>
            <person name="Palmer J.M."/>
        </authorList>
    </citation>
    <scope>NUCLEOTIDE SEQUENCE [LARGE SCALE GENOMIC DNA]</scope>
    <source>
        <strain evidence="2 3">DSM 7382</strain>
    </source>
</reference>
<feature type="compositionally biased region" description="Basic and acidic residues" evidence="1">
    <location>
        <begin position="230"/>
        <end position="243"/>
    </location>
</feature>
<gene>
    <name evidence="2" type="ORF">QCA50_004039</name>
</gene>
<comment type="caution">
    <text evidence="2">The sequence shown here is derived from an EMBL/GenBank/DDBJ whole genome shotgun (WGS) entry which is preliminary data.</text>
</comment>
<proteinExistence type="predicted"/>
<dbReference type="Proteomes" id="UP001385951">
    <property type="component" value="Unassembled WGS sequence"/>
</dbReference>
<name>A0AAW0GKU2_9APHY</name>
<accession>A0AAW0GKU2</accession>
<evidence type="ECO:0000313" key="2">
    <source>
        <dbReference type="EMBL" id="KAK7692414.1"/>
    </source>
</evidence>
<dbReference type="EMBL" id="JASBNA010000004">
    <property type="protein sequence ID" value="KAK7692414.1"/>
    <property type="molecule type" value="Genomic_DNA"/>
</dbReference>
<keyword evidence="3" id="KW-1185">Reference proteome</keyword>
<dbReference type="AlphaFoldDB" id="A0AAW0GKU2"/>
<feature type="region of interest" description="Disordered" evidence="1">
    <location>
        <begin position="451"/>
        <end position="543"/>
    </location>
</feature>
<feature type="compositionally biased region" description="Acidic residues" evidence="1">
    <location>
        <begin position="489"/>
        <end position="543"/>
    </location>
</feature>
<evidence type="ECO:0000313" key="3">
    <source>
        <dbReference type="Proteomes" id="UP001385951"/>
    </source>
</evidence>
<feature type="compositionally biased region" description="Polar residues" evidence="1">
    <location>
        <begin position="456"/>
        <end position="466"/>
    </location>
</feature>
<evidence type="ECO:0008006" key="4">
    <source>
        <dbReference type="Google" id="ProtNLM"/>
    </source>
</evidence>
<sequence>MESFNLLLITSTYPSQLSVMPNAQSETRTPPPGKPVLFLPNRLHISSARKISREDFPLSSDQSLVLPFPDPLRRPGLGYPELRCKPMHRALISTQDDQTTQSAYRVRNLNPQKLLVNIRRCKTLWSNLKEYACDGMDLGPNADPRLFREDADQRFYSTWNANGTLPIAPEEQQLDAIFGLSAWFNMVADRKEAVVNCEEAVQDEVMIQILQPTNLLAQTRYPNSVGCPLDSKECETTRPKEPPSTKCKKKSADKTSGDIPTTALMPLWSRSTYAQHVDARIKKIRKAKGGLAGFPDFLWTGSLRGGDYGGIGEGKPYWGVTDEALRALFTTEYIRGPDGKIAWLDNSIIGTVVRQIWTELEWFASRWGFLTNGSTIIIFAKPHYDSQELIFSEFQDWDQDDVHLAMAGLTFATQDTKDIEKNLVDLHGDNEDVSLVDILCPLSQRDTDFGEVQEPIEQSNWTQKKSTAPLRRGTRKTANYSTRAVTFDVEQDQSEEEDDDEDEGEDEGEDEDEDEDESEAEAEQEQEQEESDGDEDTGSGDHN</sequence>
<organism evidence="2 3">
    <name type="scientific">Cerrena zonata</name>
    <dbReference type="NCBI Taxonomy" id="2478898"/>
    <lineage>
        <taxon>Eukaryota</taxon>
        <taxon>Fungi</taxon>
        <taxon>Dikarya</taxon>
        <taxon>Basidiomycota</taxon>
        <taxon>Agaricomycotina</taxon>
        <taxon>Agaricomycetes</taxon>
        <taxon>Polyporales</taxon>
        <taxon>Cerrenaceae</taxon>
        <taxon>Cerrena</taxon>
    </lineage>
</organism>
<feature type="region of interest" description="Disordered" evidence="1">
    <location>
        <begin position="230"/>
        <end position="256"/>
    </location>
</feature>
<protein>
    <recommendedName>
        <fullName evidence="4">Restriction of telomere capping protein 4 C-terminal domain-containing protein</fullName>
    </recommendedName>
</protein>
<evidence type="ECO:0000256" key="1">
    <source>
        <dbReference type="SAM" id="MobiDB-lite"/>
    </source>
</evidence>